<sequence>MLMVELAAGLVLLVLGGDFLVRGSVGLAERLNVSPLLIGIVLVGFGTSSPELMTSLLAALQDAPGIAVGNVVGSNTANILLILGIAAILCPLSAEPKALMRDGFVMSAAALAALALSIHGSIPRPAGLALVAALAAYLVFTYRAENGKNTPSAEMHRAEGQAVTALPWTKSVPVLCLLALSGLAMTLLGAKWLVGSSVALASSMGISETVIGLTIVAVGTSLPELVTSVVAALRKQTDIAFGNILGSNIYNILGILGVTSLVKPIAIPPEILSFDIWVMLGATALLMVFAKTGHRICRLEGWALLGLYGLYIGKLVFA</sequence>
<feature type="domain" description="Sodium/calcium exchanger membrane region" evidence="6">
    <location>
        <begin position="177"/>
        <end position="312"/>
    </location>
</feature>
<keyword evidence="4 5" id="KW-0472">Membrane</keyword>
<dbReference type="InterPro" id="IPR004481">
    <property type="entry name" value="K/Na/Ca-exchanger"/>
</dbReference>
<dbReference type="GO" id="GO:0005262">
    <property type="term" value="F:calcium channel activity"/>
    <property type="evidence" value="ECO:0007669"/>
    <property type="project" value="TreeGrafter"/>
</dbReference>
<comment type="subcellular location">
    <subcellularLocation>
        <location evidence="1">Membrane</location>
        <topology evidence="1">Multi-pass membrane protein</topology>
    </subcellularLocation>
</comment>
<evidence type="ECO:0000256" key="3">
    <source>
        <dbReference type="ARBA" id="ARBA00022989"/>
    </source>
</evidence>
<accession>A0A1M7GAB8</accession>
<dbReference type="InterPro" id="IPR004837">
    <property type="entry name" value="NaCa_Exmemb"/>
</dbReference>
<feature type="domain" description="Sodium/calcium exchanger membrane region" evidence="6">
    <location>
        <begin position="6"/>
        <end position="142"/>
    </location>
</feature>
<dbReference type="GO" id="GO:0008273">
    <property type="term" value="F:calcium, potassium:sodium antiporter activity"/>
    <property type="evidence" value="ECO:0007669"/>
    <property type="project" value="TreeGrafter"/>
</dbReference>
<feature type="transmembrane region" description="Helical" evidence="5">
    <location>
        <begin position="210"/>
        <end position="233"/>
    </location>
</feature>
<evidence type="ECO:0000256" key="1">
    <source>
        <dbReference type="ARBA" id="ARBA00004141"/>
    </source>
</evidence>
<dbReference type="Proteomes" id="UP000186002">
    <property type="component" value="Unassembled WGS sequence"/>
</dbReference>
<proteinExistence type="predicted"/>
<dbReference type="PANTHER" id="PTHR10846">
    <property type="entry name" value="SODIUM/POTASSIUM/CALCIUM EXCHANGER"/>
    <property type="match status" value="1"/>
</dbReference>
<feature type="transmembrane region" description="Helical" evidence="5">
    <location>
        <begin position="128"/>
        <end position="144"/>
    </location>
</feature>
<dbReference type="Pfam" id="PF01699">
    <property type="entry name" value="Na_Ca_ex"/>
    <property type="match status" value="2"/>
</dbReference>
<dbReference type="OrthoDB" id="9794225at2"/>
<dbReference type="NCBIfam" id="TIGR00367">
    <property type="entry name" value="calcium/sodium antiporter"/>
    <property type="match status" value="1"/>
</dbReference>
<keyword evidence="3 5" id="KW-1133">Transmembrane helix</keyword>
<dbReference type="RefSeq" id="WP_073012171.1">
    <property type="nucleotide sequence ID" value="NZ_FRBW01000002.1"/>
</dbReference>
<dbReference type="GO" id="GO:0005886">
    <property type="term" value="C:plasma membrane"/>
    <property type="evidence" value="ECO:0007669"/>
    <property type="project" value="TreeGrafter"/>
</dbReference>
<dbReference type="EMBL" id="FRBW01000002">
    <property type="protein sequence ID" value="SHM13220.1"/>
    <property type="molecule type" value="Genomic_DNA"/>
</dbReference>
<dbReference type="Gene3D" id="1.20.1420.30">
    <property type="entry name" value="NCX, central ion-binding region"/>
    <property type="match status" value="1"/>
</dbReference>
<gene>
    <name evidence="7" type="ORF">SAMN05444272_1860</name>
</gene>
<organism evidence="7 8">
    <name type="scientific">Roseibium suaedae</name>
    <dbReference type="NCBI Taxonomy" id="735517"/>
    <lineage>
        <taxon>Bacteria</taxon>
        <taxon>Pseudomonadati</taxon>
        <taxon>Pseudomonadota</taxon>
        <taxon>Alphaproteobacteria</taxon>
        <taxon>Hyphomicrobiales</taxon>
        <taxon>Stappiaceae</taxon>
        <taxon>Roseibium</taxon>
    </lineage>
</organism>
<reference evidence="7 8" key="1">
    <citation type="submission" date="2016-11" db="EMBL/GenBank/DDBJ databases">
        <authorList>
            <person name="Jaros S."/>
            <person name="Januszkiewicz K."/>
            <person name="Wedrychowicz H."/>
        </authorList>
    </citation>
    <scope>NUCLEOTIDE SEQUENCE [LARGE SCALE GENOMIC DNA]</scope>
    <source>
        <strain evidence="7 8">DSM 22153</strain>
    </source>
</reference>
<dbReference type="GO" id="GO:0006874">
    <property type="term" value="P:intracellular calcium ion homeostasis"/>
    <property type="evidence" value="ECO:0007669"/>
    <property type="project" value="TreeGrafter"/>
</dbReference>
<dbReference type="AlphaFoldDB" id="A0A1M7GAB8"/>
<evidence type="ECO:0000256" key="4">
    <source>
        <dbReference type="ARBA" id="ARBA00023136"/>
    </source>
</evidence>
<evidence type="ECO:0000313" key="7">
    <source>
        <dbReference type="EMBL" id="SHM13220.1"/>
    </source>
</evidence>
<feature type="transmembrane region" description="Helical" evidence="5">
    <location>
        <begin position="271"/>
        <end position="289"/>
    </location>
</feature>
<feature type="transmembrane region" description="Helical" evidence="5">
    <location>
        <begin position="6"/>
        <end position="25"/>
    </location>
</feature>
<evidence type="ECO:0000259" key="6">
    <source>
        <dbReference type="Pfam" id="PF01699"/>
    </source>
</evidence>
<evidence type="ECO:0000313" key="8">
    <source>
        <dbReference type="Proteomes" id="UP000186002"/>
    </source>
</evidence>
<keyword evidence="8" id="KW-1185">Reference proteome</keyword>
<evidence type="ECO:0000256" key="2">
    <source>
        <dbReference type="ARBA" id="ARBA00022692"/>
    </source>
</evidence>
<dbReference type="InterPro" id="IPR044880">
    <property type="entry name" value="NCX_ion-bd_dom_sf"/>
</dbReference>
<protein>
    <submittedName>
        <fullName evidence="7">Cation:H+ antiporter</fullName>
    </submittedName>
</protein>
<evidence type="ECO:0000256" key="5">
    <source>
        <dbReference type="SAM" id="Phobius"/>
    </source>
</evidence>
<keyword evidence="2 5" id="KW-0812">Transmembrane</keyword>
<name>A0A1M7GAB8_9HYPH</name>
<feature type="transmembrane region" description="Helical" evidence="5">
    <location>
        <begin position="165"/>
        <end position="190"/>
    </location>
</feature>
<feature type="transmembrane region" description="Helical" evidence="5">
    <location>
        <begin position="104"/>
        <end position="122"/>
    </location>
</feature>
<feature type="transmembrane region" description="Helical" evidence="5">
    <location>
        <begin position="72"/>
        <end position="92"/>
    </location>
</feature>
<feature type="transmembrane region" description="Helical" evidence="5">
    <location>
        <begin position="37"/>
        <end position="60"/>
    </location>
</feature>
<feature type="transmembrane region" description="Helical" evidence="5">
    <location>
        <begin position="245"/>
        <end position="265"/>
    </location>
</feature>
<dbReference type="STRING" id="735517.SAMN05444272_1860"/>
<dbReference type="PANTHER" id="PTHR10846:SF8">
    <property type="entry name" value="INNER MEMBRANE PROTEIN YRBG"/>
    <property type="match status" value="1"/>
</dbReference>